<accession>A0ABS0B5X3</accession>
<evidence type="ECO:0000256" key="1">
    <source>
        <dbReference type="ARBA" id="ARBA00004141"/>
    </source>
</evidence>
<keyword evidence="3 5" id="KW-1133">Transmembrane helix</keyword>
<protein>
    <submittedName>
        <fullName evidence="7">O-antigen ligase family protein</fullName>
    </submittedName>
</protein>
<comment type="caution">
    <text evidence="7">The sequence shown here is derived from an EMBL/GenBank/DDBJ whole genome shotgun (WGS) entry which is preliminary data.</text>
</comment>
<dbReference type="PANTHER" id="PTHR37422:SF13">
    <property type="entry name" value="LIPOPOLYSACCHARIDE BIOSYNTHESIS PROTEIN PA4999-RELATED"/>
    <property type="match status" value="1"/>
</dbReference>
<keyword evidence="8" id="KW-1185">Reference proteome</keyword>
<feature type="transmembrane region" description="Helical" evidence="5">
    <location>
        <begin position="58"/>
        <end position="77"/>
    </location>
</feature>
<dbReference type="PANTHER" id="PTHR37422">
    <property type="entry name" value="TEICHURONIC ACID BIOSYNTHESIS PROTEIN TUAE"/>
    <property type="match status" value="1"/>
</dbReference>
<keyword evidence="7" id="KW-0436">Ligase</keyword>
<dbReference type="InterPro" id="IPR007016">
    <property type="entry name" value="O-antigen_ligase-rel_domated"/>
</dbReference>
<reference evidence="7 8" key="1">
    <citation type="submission" date="2020-11" db="EMBL/GenBank/DDBJ databases">
        <title>Draft Genome Sequence and Secondary Metabolite Biosynthetic Potential of the Lysobacter niastensis Type strain DSM 18481.</title>
        <authorList>
            <person name="Turrini P."/>
            <person name="Artuso I."/>
            <person name="Tescari M."/>
            <person name="Lugli G.A."/>
            <person name="Frangipani E."/>
            <person name="Ventura M."/>
            <person name="Visca P."/>
        </authorList>
    </citation>
    <scope>NUCLEOTIDE SEQUENCE [LARGE SCALE GENOMIC DNA]</scope>
    <source>
        <strain evidence="7 8">DSM 18481</strain>
    </source>
</reference>
<dbReference type="RefSeq" id="WP_194930920.1">
    <property type="nucleotide sequence ID" value="NZ_JADLZT010000005.1"/>
</dbReference>
<evidence type="ECO:0000256" key="5">
    <source>
        <dbReference type="SAM" id="Phobius"/>
    </source>
</evidence>
<dbReference type="InterPro" id="IPR051533">
    <property type="entry name" value="WaaL-like"/>
</dbReference>
<sequence>MLLRLILAIPIVLMPNLLYVPLDTGIPSINLANLLLIMVVMALLISPRDELTRHTMGVLTPPLLFLFATVVIGYFIAVTTLPGDGVSDLTSLKNFVFYPLLYFVYRRCKQDLRGTRQLIVLSLLVVVVAGIDLVLQGLANDAFSGYSETNRFAGPFGDYRSANRAGVFFAMFLPMFAAFALFLRGRKIWSAVSIAGCAIVAAAIMLTYSRQSYLIAVIAVALLMVRRHVVLAVLLGLAAIPAISLLPPGVTQRVAETQQYSSTGRAQLDVSTASRFDIWSGALKMWKDHPAGVGLDRFPRKIGDYSEYQNFDAHNMYVLMLAECGPLGLIALLWVLWRMLRLALALRRSGDEADVEVKALGLGFTVAVIAMAMGNLYGSPFHEGLVMANFWIMCGLVERYTLLKRRAVLAAHREADTPRIALTEAIAGRYPLSERVLPGRYRIGSK</sequence>
<keyword evidence="2 5" id="KW-0812">Transmembrane</keyword>
<comment type="subcellular location">
    <subcellularLocation>
        <location evidence="1">Membrane</location>
        <topology evidence="1">Multi-pass membrane protein</topology>
    </subcellularLocation>
</comment>
<evidence type="ECO:0000313" key="8">
    <source>
        <dbReference type="Proteomes" id="UP001429984"/>
    </source>
</evidence>
<feature type="transmembrane region" description="Helical" evidence="5">
    <location>
        <begin position="89"/>
        <end position="105"/>
    </location>
</feature>
<gene>
    <name evidence="7" type="ORF">IU514_09725</name>
</gene>
<dbReference type="EMBL" id="JADLZT010000005">
    <property type="protein sequence ID" value="MBF6024308.1"/>
    <property type="molecule type" value="Genomic_DNA"/>
</dbReference>
<feature type="transmembrane region" description="Helical" evidence="5">
    <location>
        <begin position="214"/>
        <end position="243"/>
    </location>
</feature>
<evidence type="ECO:0000259" key="6">
    <source>
        <dbReference type="Pfam" id="PF04932"/>
    </source>
</evidence>
<feature type="transmembrane region" description="Helical" evidence="5">
    <location>
        <begin position="165"/>
        <end position="183"/>
    </location>
</feature>
<dbReference type="Pfam" id="PF04932">
    <property type="entry name" value="Wzy_C"/>
    <property type="match status" value="1"/>
</dbReference>
<name>A0ABS0B5X3_9GAMM</name>
<organism evidence="7 8">
    <name type="scientific">Lysobacter niastensis</name>
    <dbReference type="NCBI Taxonomy" id="380629"/>
    <lineage>
        <taxon>Bacteria</taxon>
        <taxon>Pseudomonadati</taxon>
        <taxon>Pseudomonadota</taxon>
        <taxon>Gammaproteobacteria</taxon>
        <taxon>Lysobacterales</taxon>
        <taxon>Lysobacteraceae</taxon>
        <taxon>Lysobacter</taxon>
    </lineage>
</organism>
<dbReference type="GO" id="GO:0016874">
    <property type="term" value="F:ligase activity"/>
    <property type="evidence" value="ECO:0007669"/>
    <property type="project" value="UniProtKB-KW"/>
</dbReference>
<feature type="transmembrane region" description="Helical" evidence="5">
    <location>
        <begin position="357"/>
        <end position="377"/>
    </location>
</feature>
<keyword evidence="4 5" id="KW-0472">Membrane</keyword>
<feature type="transmembrane region" description="Helical" evidence="5">
    <location>
        <begin position="188"/>
        <end position="208"/>
    </location>
</feature>
<feature type="transmembrane region" description="Helical" evidence="5">
    <location>
        <begin position="5"/>
        <end position="22"/>
    </location>
</feature>
<feature type="transmembrane region" description="Helical" evidence="5">
    <location>
        <begin position="28"/>
        <end position="46"/>
    </location>
</feature>
<evidence type="ECO:0000256" key="3">
    <source>
        <dbReference type="ARBA" id="ARBA00022989"/>
    </source>
</evidence>
<feature type="domain" description="O-antigen ligase-related" evidence="6">
    <location>
        <begin position="196"/>
        <end position="333"/>
    </location>
</feature>
<dbReference type="Proteomes" id="UP001429984">
    <property type="component" value="Unassembled WGS sequence"/>
</dbReference>
<feature type="transmembrane region" description="Helical" evidence="5">
    <location>
        <begin position="117"/>
        <end position="139"/>
    </location>
</feature>
<proteinExistence type="predicted"/>
<feature type="transmembrane region" description="Helical" evidence="5">
    <location>
        <begin position="316"/>
        <end position="337"/>
    </location>
</feature>
<evidence type="ECO:0000256" key="4">
    <source>
        <dbReference type="ARBA" id="ARBA00023136"/>
    </source>
</evidence>
<evidence type="ECO:0000256" key="2">
    <source>
        <dbReference type="ARBA" id="ARBA00022692"/>
    </source>
</evidence>
<evidence type="ECO:0000313" key="7">
    <source>
        <dbReference type="EMBL" id="MBF6024308.1"/>
    </source>
</evidence>